<dbReference type="AlphaFoldDB" id="A0A9W9IPA2"/>
<dbReference type="GO" id="GO:0001735">
    <property type="term" value="F:prenylcysteine oxidase activity"/>
    <property type="evidence" value="ECO:0007669"/>
    <property type="project" value="InterPro"/>
</dbReference>
<evidence type="ECO:0000256" key="2">
    <source>
        <dbReference type="ARBA" id="ARBA00009967"/>
    </source>
</evidence>
<feature type="chain" id="PRO_5040924178" description="Prenylcysteine lyase domain-containing protein" evidence="8">
    <location>
        <begin position="21"/>
        <end position="509"/>
    </location>
</feature>
<evidence type="ECO:0000256" key="4">
    <source>
        <dbReference type="ARBA" id="ARBA00022729"/>
    </source>
</evidence>
<comment type="caution">
    <text evidence="10">The sequence shown here is derived from an EMBL/GenBank/DDBJ whole genome shotgun (WGS) entry which is preliminary data.</text>
</comment>
<dbReference type="InterPro" id="IPR017046">
    <property type="entry name" value="Prenylcysteine_Oxase1"/>
</dbReference>
<feature type="signal peptide" evidence="8">
    <location>
        <begin position="1"/>
        <end position="20"/>
    </location>
</feature>
<evidence type="ECO:0000256" key="3">
    <source>
        <dbReference type="ARBA" id="ARBA00022630"/>
    </source>
</evidence>
<comment type="similarity">
    <text evidence="2">Belongs to the prenylcysteine oxidase family.</text>
</comment>
<keyword evidence="7" id="KW-0325">Glycoprotein</keyword>
<evidence type="ECO:0000256" key="7">
    <source>
        <dbReference type="ARBA" id="ARBA00023180"/>
    </source>
</evidence>
<dbReference type="Proteomes" id="UP001146351">
    <property type="component" value="Unassembled WGS sequence"/>
</dbReference>
<evidence type="ECO:0000256" key="6">
    <source>
        <dbReference type="ARBA" id="ARBA00023002"/>
    </source>
</evidence>
<keyword evidence="5" id="KW-0274">FAD</keyword>
<dbReference type="Pfam" id="PF13450">
    <property type="entry name" value="NAD_binding_8"/>
    <property type="match status" value="1"/>
</dbReference>
<reference evidence="10" key="1">
    <citation type="submission" date="2022-11" db="EMBL/GenBank/DDBJ databases">
        <authorList>
            <person name="Petersen C."/>
        </authorList>
    </citation>
    <scope>NUCLEOTIDE SEQUENCE</scope>
    <source>
        <strain evidence="10">IBT 21917</strain>
    </source>
</reference>
<dbReference type="PANTHER" id="PTHR15944:SF0">
    <property type="entry name" value="PRENYLCYSTEINE LYASE DOMAIN-CONTAINING PROTEIN"/>
    <property type="match status" value="1"/>
</dbReference>
<protein>
    <recommendedName>
        <fullName evidence="9">Prenylcysteine lyase domain-containing protein</fullName>
    </recommendedName>
</protein>
<dbReference type="SUPFAM" id="SSF51905">
    <property type="entry name" value="FAD/NAD(P)-binding domain"/>
    <property type="match status" value="1"/>
</dbReference>
<evidence type="ECO:0000313" key="10">
    <source>
        <dbReference type="EMBL" id="KAJ5182654.1"/>
    </source>
</evidence>
<gene>
    <name evidence="10" type="ORF">N7492_000270</name>
</gene>
<dbReference type="GO" id="GO:0030327">
    <property type="term" value="P:prenylated protein catabolic process"/>
    <property type="evidence" value="ECO:0007669"/>
    <property type="project" value="TreeGrafter"/>
</dbReference>
<accession>A0A9W9IPA2</accession>
<keyword evidence="3" id="KW-0285">Flavoprotein</keyword>
<dbReference type="PANTHER" id="PTHR15944">
    <property type="entry name" value="FARNESYLCYSTEINE LYASE"/>
    <property type="match status" value="1"/>
</dbReference>
<sequence length="509" mass="55778">MPSLHPSLVISLLALPFVTGHEQKPLVHSDAAYPSGKDAPRIAIVGAGIAGASAAYHLHELGGSSSPSITIYEREQRVGGRIKSIRPLENQAEAFEGGASRFSGDDWCVMEAMEALDLQTNSLRPSDRPWTSGVWDGQNLTTPVLECTNEQILPWKAVQAIWEYGLSPVKMYRAVMSNLGQWWSFGQSKKPFDSIRKELEDAGLGNLVTGSAEAFFRNQSISSKFLSAFVQPCTRNYFSRNLADTSGLASLKAGGPSYWRSIAGGNDQLVKGMIGLSQADVHLGSDVVMISYGQERRYRVSVQATDSEGASKREHTEFDSVILAAPLQTSKLYLDDLDLSAPSPLAPYVERHVTLFKSSMNLSPEFFNLPADTIVPYDILTTASSEHNPNILSITHTFVDKDEDCGGPSCDIEDEFVYRIASQRRVDDRELVGMVGGQIQKGSSLADHGISWVNRQAWPHTFPQPLKDGSFVDKVELAPDFFYLNGAEEVLSSMEMSCRMGKNAAKKLS</sequence>
<organism evidence="10 11">
    <name type="scientific">Penicillium capsulatum</name>
    <dbReference type="NCBI Taxonomy" id="69766"/>
    <lineage>
        <taxon>Eukaryota</taxon>
        <taxon>Fungi</taxon>
        <taxon>Dikarya</taxon>
        <taxon>Ascomycota</taxon>
        <taxon>Pezizomycotina</taxon>
        <taxon>Eurotiomycetes</taxon>
        <taxon>Eurotiomycetidae</taxon>
        <taxon>Eurotiales</taxon>
        <taxon>Aspergillaceae</taxon>
        <taxon>Penicillium</taxon>
    </lineage>
</organism>
<keyword evidence="4 8" id="KW-0732">Signal</keyword>
<keyword evidence="11" id="KW-1185">Reference proteome</keyword>
<dbReference type="InterPro" id="IPR036188">
    <property type="entry name" value="FAD/NAD-bd_sf"/>
</dbReference>
<proteinExistence type="inferred from homology"/>
<evidence type="ECO:0000256" key="5">
    <source>
        <dbReference type="ARBA" id="ARBA00022827"/>
    </source>
</evidence>
<evidence type="ECO:0000313" key="11">
    <source>
        <dbReference type="Proteomes" id="UP001146351"/>
    </source>
</evidence>
<evidence type="ECO:0000256" key="8">
    <source>
        <dbReference type="SAM" id="SignalP"/>
    </source>
</evidence>
<keyword evidence="6" id="KW-0560">Oxidoreductase</keyword>
<dbReference type="EMBL" id="JAPQKO010000001">
    <property type="protein sequence ID" value="KAJ5182654.1"/>
    <property type="molecule type" value="Genomic_DNA"/>
</dbReference>
<dbReference type="InterPro" id="IPR010795">
    <property type="entry name" value="Prenylcys_lyase"/>
</dbReference>
<dbReference type="Gene3D" id="3.50.50.60">
    <property type="entry name" value="FAD/NAD(P)-binding domain"/>
    <property type="match status" value="1"/>
</dbReference>
<feature type="domain" description="Prenylcysteine lyase" evidence="9">
    <location>
        <begin position="155"/>
        <end position="506"/>
    </location>
</feature>
<reference evidence="10" key="2">
    <citation type="journal article" date="2023" name="IMA Fungus">
        <title>Comparative genomic study of the Penicillium genus elucidates a diverse pangenome and 15 lateral gene transfer events.</title>
        <authorList>
            <person name="Petersen C."/>
            <person name="Sorensen T."/>
            <person name="Nielsen M.R."/>
            <person name="Sondergaard T.E."/>
            <person name="Sorensen J.L."/>
            <person name="Fitzpatrick D.A."/>
            <person name="Frisvad J.C."/>
            <person name="Nielsen K.L."/>
        </authorList>
    </citation>
    <scope>NUCLEOTIDE SEQUENCE</scope>
    <source>
        <strain evidence="10">IBT 21917</strain>
    </source>
</reference>
<dbReference type="Pfam" id="PF07156">
    <property type="entry name" value="Prenylcys_lyase"/>
    <property type="match status" value="1"/>
</dbReference>
<name>A0A9W9IPA2_9EURO</name>
<evidence type="ECO:0000259" key="9">
    <source>
        <dbReference type="Pfam" id="PF07156"/>
    </source>
</evidence>
<comment type="cofactor">
    <cofactor evidence="1">
        <name>FAD</name>
        <dbReference type="ChEBI" id="CHEBI:57692"/>
    </cofactor>
</comment>
<evidence type="ECO:0000256" key="1">
    <source>
        <dbReference type="ARBA" id="ARBA00001974"/>
    </source>
</evidence>
<dbReference type="OrthoDB" id="437369at2759"/>
<dbReference type="GO" id="GO:0030328">
    <property type="term" value="P:prenylcysteine catabolic process"/>
    <property type="evidence" value="ECO:0007669"/>
    <property type="project" value="InterPro"/>
</dbReference>